<evidence type="ECO:0000259" key="3">
    <source>
        <dbReference type="Pfam" id="PF16861"/>
    </source>
</evidence>
<dbReference type="Pfam" id="PF02543">
    <property type="entry name" value="Carbam_trans_N"/>
    <property type="match status" value="2"/>
</dbReference>
<dbReference type="EMBL" id="PXNQ02000005">
    <property type="protein sequence ID" value="RNF34703.1"/>
    <property type="molecule type" value="Genomic_DNA"/>
</dbReference>
<dbReference type="InterPro" id="IPR031730">
    <property type="entry name" value="Carbam_trans_C"/>
</dbReference>
<dbReference type="InterPro" id="IPR043129">
    <property type="entry name" value="ATPase_NBD"/>
</dbReference>
<feature type="domain" description="Carbamoyltransferase C-terminal" evidence="3">
    <location>
        <begin position="407"/>
        <end position="572"/>
    </location>
</feature>
<feature type="domain" description="Carbamoyltransferase" evidence="2">
    <location>
        <begin position="5"/>
        <end position="70"/>
    </location>
</feature>
<dbReference type="OrthoDB" id="9780777at2"/>
<dbReference type="AlphaFoldDB" id="A0A3R7LPW2"/>
<dbReference type="RefSeq" id="WP_106691235.1">
    <property type="nucleotide sequence ID" value="NZ_PXNQ02000005.1"/>
</dbReference>
<dbReference type="Pfam" id="PF16861">
    <property type="entry name" value="Carbam_trans_C"/>
    <property type="match status" value="1"/>
</dbReference>
<evidence type="ECO:0000256" key="1">
    <source>
        <dbReference type="ARBA" id="ARBA00006129"/>
    </source>
</evidence>
<feature type="domain" description="Carbamoyltransferase" evidence="2">
    <location>
        <begin position="138"/>
        <end position="357"/>
    </location>
</feature>
<keyword evidence="5" id="KW-1185">Reference proteome</keyword>
<name>A0A3R7LPW2_9RHOB</name>
<organism evidence="4 5">
    <name type="scientific">Paracoccus methylarcula</name>
    <dbReference type="NCBI Taxonomy" id="72022"/>
    <lineage>
        <taxon>Bacteria</taxon>
        <taxon>Pseudomonadati</taxon>
        <taxon>Pseudomonadota</taxon>
        <taxon>Alphaproteobacteria</taxon>
        <taxon>Rhodobacterales</taxon>
        <taxon>Paracoccaceae</taxon>
        <taxon>Paracoccus</taxon>
    </lineage>
</organism>
<dbReference type="SUPFAM" id="SSF53067">
    <property type="entry name" value="Actin-like ATPase domain"/>
    <property type="match status" value="1"/>
</dbReference>
<proteinExistence type="inferred from homology"/>
<gene>
    <name evidence="4" type="ORF">A7A09_009835</name>
</gene>
<comment type="similarity">
    <text evidence="1">Belongs to the NodU/CmcH family.</text>
</comment>
<protein>
    <recommendedName>
        <fullName evidence="6">Carbamoyltransferase</fullName>
    </recommendedName>
</protein>
<dbReference type="InterPro" id="IPR003696">
    <property type="entry name" value="Carbtransf_dom"/>
</dbReference>
<evidence type="ECO:0000259" key="2">
    <source>
        <dbReference type="Pfam" id="PF02543"/>
    </source>
</evidence>
<dbReference type="GO" id="GO:0003824">
    <property type="term" value="F:catalytic activity"/>
    <property type="evidence" value="ECO:0007669"/>
    <property type="project" value="InterPro"/>
</dbReference>
<accession>A0A3R7LPW2</accession>
<reference evidence="4" key="1">
    <citation type="submission" date="2018-05" db="EMBL/GenBank/DDBJ databases">
        <title>Reclassification of Methylarcula marina and Methylarcula terricola as Paracoccus methylarcula sp.nov., comb.nov. and Paracoccus terricola comb.nov.</title>
        <authorList>
            <person name="Shmareva M.N."/>
            <person name="Doronina N.V."/>
            <person name="Vasilenko O.V."/>
            <person name="Tarlachkov S.V."/>
            <person name="Trotsenko Y.A."/>
        </authorList>
    </citation>
    <scope>NUCLEOTIDE SEQUENCE [LARGE SCALE GENOMIC DNA]</scope>
    <source>
        <strain evidence="4">VKM B-2159</strain>
    </source>
</reference>
<dbReference type="Proteomes" id="UP000238137">
    <property type="component" value="Unassembled WGS sequence"/>
</dbReference>
<dbReference type="Gene3D" id="3.90.870.20">
    <property type="entry name" value="Carbamoyltransferase, C-terminal domain"/>
    <property type="match status" value="1"/>
</dbReference>
<dbReference type="InterPro" id="IPR038152">
    <property type="entry name" value="Carbam_trans_C_sf"/>
</dbReference>
<comment type="caution">
    <text evidence="4">The sequence shown here is derived from an EMBL/GenBank/DDBJ whole genome shotgun (WGS) entry which is preliminary data.</text>
</comment>
<dbReference type="InterPro" id="IPR051338">
    <property type="entry name" value="NodU/CmcH_Carbamoyltrnsfr"/>
</dbReference>
<dbReference type="Gene3D" id="3.30.420.40">
    <property type="match status" value="2"/>
</dbReference>
<dbReference type="PANTHER" id="PTHR34847">
    <property type="entry name" value="NODULATION PROTEIN U"/>
    <property type="match status" value="1"/>
</dbReference>
<evidence type="ECO:0008006" key="6">
    <source>
        <dbReference type="Google" id="ProtNLM"/>
    </source>
</evidence>
<evidence type="ECO:0000313" key="4">
    <source>
        <dbReference type="EMBL" id="RNF34703.1"/>
    </source>
</evidence>
<evidence type="ECO:0000313" key="5">
    <source>
        <dbReference type="Proteomes" id="UP000238137"/>
    </source>
</evidence>
<dbReference type="PANTHER" id="PTHR34847:SF1">
    <property type="entry name" value="NODULATION PROTEIN U"/>
    <property type="match status" value="1"/>
</dbReference>
<sequence length="578" mass="63467">MSYTLGLATMDNSAAALFQGNRLVAAIEEERLSRIKNDGSFPHLAIAEVLDIAGIGLSDITTVAVYWKPWQLDVRISGTLRKLVSAPLARGAILARLRDMAGTGSARQDPPPGSWRDLFRLRKILTSRHGPTAARLCFIDHHDSHQLYGEAMRDWDDCLSLSYDGGGERNSTVLAAVRGGQRQVLSQHRWPNSLGHYYATFTGYLGFKMLEGEYKLMGLAPYGQPRWRDAILAEILRLEPEGRYRLNTRICDYHAALQGRFHPRLRELFGPPRAPDAPPTEAHIDLATSLQAAFEAAQAHVLSYGQKLHPDLRRLVISGGSALNVTANGRLLQAGMFDEIIIPPAPHDAGCAIGAALAVLPDAERASIRSPYQGRDHSAAEIAAAIAAYCQTPPQPLPEDRLIETTAQMLTEGKLIAWFQGRAEFGPRALGARSFLADPRRDEIRETLNDKIKKRELFRPFAPSVTEDAAPSFFKLDQPSPYMNIVADVIGTSIPAVTHVDGTARVHTVSRDAHARYHALISRFGELTGVPVLLNTSFNIQEPIVYSPEHALRTFAASGVDALVIGDHVITREDLTCP</sequence>